<name>A0A1I7T1V0_9PELO</name>
<evidence type="ECO:0000313" key="2">
    <source>
        <dbReference type="Proteomes" id="UP000095282"/>
    </source>
</evidence>
<feature type="compositionally biased region" description="Polar residues" evidence="1">
    <location>
        <begin position="1"/>
        <end position="32"/>
    </location>
</feature>
<feature type="region of interest" description="Disordered" evidence="1">
    <location>
        <begin position="1"/>
        <end position="82"/>
    </location>
</feature>
<reference evidence="3" key="1">
    <citation type="submission" date="2016-11" db="UniProtKB">
        <authorList>
            <consortium name="WormBaseParasite"/>
        </authorList>
    </citation>
    <scope>IDENTIFICATION</scope>
</reference>
<dbReference type="AlphaFoldDB" id="A0A1I7T1V0"/>
<accession>A0A1I7T1V0</accession>
<dbReference type="eggNOG" id="ENOG502R8D4">
    <property type="taxonomic scope" value="Eukaryota"/>
</dbReference>
<organism evidence="2 3">
    <name type="scientific">Caenorhabditis tropicalis</name>
    <dbReference type="NCBI Taxonomy" id="1561998"/>
    <lineage>
        <taxon>Eukaryota</taxon>
        <taxon>Metazoa</taxon>
        <taxon>Ecdysozoa</taxon>
        <taxon>Nematoda</taxon>
        <taxon>Chromadorea</taxon>
        <taxon>Rhabditida</taxon>
        <taxon>Rhabditina</taxon>
        <taxon>Rhabditomorpha</taxon>
        <taxon>Rhabditoidea</taxon>
        <taxon>Rhabditidae</taxon>
        <taxon>Peloderinae</taxon>
        <taxon>Caenorhabditis</taxon>
    </lineage>
</organism>
<evidence type="ECO:0000313" key="3">
    <source>
        <dbReference type="WBParaSite" id="Csp11.Scaffold466.g1612.t1"/>
    </source>
</evidence>
<sequence>MSLTTSRSAQFDPLTNSTRNRVPNNSSTHSLATLNNNQPHPLPPPSLEPLRETTPLTNGGGKYKKVSVPVPDPTRRLRSIPPTYSSFPMSEFETIKLTLSSFENRDISLQFFHKLLLSGETFNGEDVVRYEYS</sequence>
<dbReference type="Proteomes" id="UP000095282">
    <property type="component" value="Unplaced"/>
</dbReference>
<evidence type="ECO:0000256" key="1">
    <source>
        <dbReference type="SAM" id="MobiDB-lite"/>
    </source>
</evidence>
<proteinExistence type="predicted"/>
<keyword evidence="2" id="KW-1185">Reference proteome</keyword>
<protein>
    <submittedName>
        <fullName evidence="3">Uncharacterized protein</fullName>
    </submittedName>
</protein>
<dbReference type="WBParaSite" id="Csp11.Scaffold466.g1612.t1">
    <property type="protein sequence ID" value="Csp11.Scaffold466.g1612.t1"/>
    <property type="gene ID" value="Csp11.Scaffold466.g1612"/>
</dbReference>